<reference evidence="2 3" key="1">
    <citation type="journal article" date="2013" name="Genome Announc.">
        <title>Complete Genome Sequence of a Chinese Strain of 'Candidatus Liberibacter asiaticus'.</title>
        <authorList>
            <person name="Lin H."/>
            <person name="Han C.S."/>
            <person name="Liu B."/>
            <person name="Lou B."/>
            <person name="Bai X."/>
            <person name="Deng C."/>
            <person name="Civerolo E.L."/>
            <person name="Gupta G."/>
        </authorList>
    </citation>
    <scope>NUCLEOTIDE SEQUENCE [LARGE SCALE GENOMIC DNA]</scope>
    <source>
        <strain evidence="3">gxpsy</strain>
    </source>
</reference>
<dbReference type="EMBL" id="CP004005">
    <property type="protein sequence ID" value="AGH16735.1"/>
    <property type="molecule type" value="Genomic_DNA"/>
</dbReference>
<dbReference type="Proteomes" id="UP000011820">
    <property type="component" value="Chromosome"/>
</dbReference>
<protein>
    <submittedName>
        <fullName evidence="2">Uncharacterized protein</fullName>
    </submittedName>
</protein>
<keyword evidence="3" id="KW-1185">Reference proteome</keyword>
<feature type="transmembrane region" description="Helical" evidence="1">
    <location>
        <begin position="26"/>
        <end position="49"/>
    </location>
</feature>
<name>A0ABM5NER9_LIBAS</name>
<evidence type="ECO:0000256" key="1">
    <source>
        <dbReference type="SAM" id="Phobius"/>
    </source>
</evidence>
<keyword evidence="1" id="KW-0472">Membrane</keyword>
<organism evidence="2 3">
    <name type="scientific">Candidatus Liberibacter asiaticus str. gxpsy</name>
    <dbReference type="NCBI Taxonomy" id="1174529"/>
    <lineage>
        <taxon>Bacteria</taxon>
        <taxon>Pseudomonadati</taxon>
        <taxon>Pseudomonadota</taxon>
        <taxon>Alphaproteobacteria</taxon>
        <taxon>Hyphomicrobiales</taxon>
        <taxon>Rhizobiaceae</taxon>
        <taxon>Liberibacter</taxon>
    </lineage>
</organism>
<keyword evidence="1" id="KW-0812">Transmembrane</keyword>
<evidence type="ECO:0000313" key="2">
    <source>
        <dbReference type="EMBL" id="AGH16735.1"/>
    </source>
</evidence>
<sequence>MVKSIPAIVPNTAILQENNVQISIPFPMPIVAMPAIILWLIITLLRGYCREYIIFLSRL</sequence>
<accession>A0ABM5NER9</accession>
<gene>
    <name evidence="2" type="ORF">WSI_01825</name>
</gene>
<evidence type="ECO:0000313" key="3">
    <source>
        <dbReference type="Proteomes" id="UP000011820"/>
    </source>
</evidence>
<proteinExistence type="predicted"/>
<keyword evidence="1" id="KW-1133">Transmembrane helix</keyword>